<evidence type="ECO:0000256" key="8">
    <source>
        <dbReference type="ARBA" id="ARBA00023170"/>
    </source>
</evidence>
<evidence type="ECO:0000259" key="13">
    <source>
        <dbReference type="PROSITE" id="PS50835"/>
    </source>
</evidence>
<evidence type="ECO:0000256" key="1">
    <source>
        <dbReference type="ARBA" id="ARBA00004167"/>
    </source>
</evidence>
<dbReference type="FunFam" id="2.60.40.10:FF:000016">
    <property type="entry name" value="Fibroblast growth factor receptor"/>
    <property type="match status" value="1"/>
</dbReference>
<dbReference type="Gene3D" id="2.60.40.10">
    <property type="entry name" value="Immunoglobulins"/>
    <property type="match status" value="1"/>
</dbReference>
<dbReference type="GO" id="GO:0016020">
    <property type="term" value="C:membrane"/>
    <property type="evidence" value="ECO:0007669"/>
    <property type="project" value="UniProtKB-SubCell"/>
</dbReference>
<dbReference type="PANTHER" id="PTHR19890">
    <property type="entry name" value="FIBROBLAST GROWTH FACTOR RECEPTOR"/>
    <property type="match status" value="1"/>
</dbReference>
<keyword evidence="3 12" id="KW-0732">Signal</keyword>
<dbReference type="EMBL" id="GEZM01086526">
    <property type="protein sequence ID" value="JAV59267.1"/>
    <property type="molecule type" value="Transcribed_RNA"/>
</dbReference>
<keyword evidence="5" id="KW-1133">Transmembrane helix</keyword>
<keyword evidence="2" id="KW-0812">Transmembrane</keyword>
<keyword evidence="4" id="KW-0677">Repeat</keyword>
<evidence type="ECO:0000256" key="10">
    <source>
        <dbReference type="ARBA" id="ARBA00023319"/>
    </source>
</evidence>
<evidence type="ECO:0000256" key="11">
    <source>
        <dbReference type="SAM" id="MobiDB-lite"/>
    </source>
</evidence>
<dbReference type="AlphaFoldDB" id="A0A1Y1KKD6"/>
<keyword evidence="8" id="KW-0675">Receptor</keyword>
<feature type="compositionally biased region" description="Basic and acidic residues" evidence="11">
    <location>
        <begin position="51"/>
        <end position="66"/>
    </location>
</feature>
<evidence type="ECO:0000256" key="7">
    <source>
        <dbReference type="ARBA" id="ARBA00023157"/>
    </source>
</evidence>
<dbReference type="PROSITE" id="PS50835">
    <property type="entry name" value="IG_LIKE"/>
    <property type="match status" value="1"/>
</dbReference>
<evidence type="ECO:0000256" key="2">
    <source>
        <dbReference type="ARBA" id="ARBA00022692"/>
    </source>
</evidence>
<evidence type="ECO:0000256" key="4">
    <source>
        <dbReference type="ARBA" id="ARBA00022737"/>
    </source>
</evidence>
<name>A0A1Y1KKD6_PHOPY</name>
<evidence type="ECO:0000256" key="5">
    <source>
        <dbReference type="ARBA" id="ARBA00022989"/>
    </source>
</evidence>
<proteinExistence type="predicted"/>
<evidence type="ECO:0000256" key="3">
    <source>
        <dbReference type="ARBA" id="ARBA00022729"/>
    </source>
</evidence>
<dbReference type="SUPFAM" id="SSF48726">
    <property type="entry name" value="Immunoglobulin"/>
    <property type="match status" value="1"/>
</dbReference>
<sequence>MDLITYIVLTVTLASSSGINPNEDRQVGVTTHPTWESPYNDQNGQDDDDTHDIVDKATDGLPEERPPQFTNPKKMYPTQVKPAGNMISLKCKATGYPVPTITWKINDKEPKRHLGSIKYGPWSLTLEDLVTGDTGTYTCNVCNKLGCISHNYTVEVIERYPSKPYIKDGYPQNATVLVQNNATLECPQLIADLEPYLQWIRPSSFPPEFINNETVNGTVLQSGITIDLF</sequence>
<feature type="compositionally biased region" description="Polar residues" evidence="11">
    <location>
        <begin position="28"/>
        <end position="39"/>
    </location>
</feature>
<feature type="signal peptide" evidence="12">
    <location>
        <begin position="1"/>
        <end position="18"/>
    </location>
</feature>
<dbReference type="InterPro" id="IPR036179">
    <property type="entry name" value="Ig-like_dom_sf"/>
</dbReference>
<dbReference type="Pfam" id="PF13927">
    <property type="entry name" value="Ig_3"/>
    <property type="match status" value="1"/>
</dbReference>
<dbReference type="InterPro" id="IPR052615">
    <property type="entry name" value="FGFRL"/>
</dbReference>
<keyword evidence="7" id="KW-1015">Disulfide bond</keyword>
<evidence type="ECO:0000256" key="9">
    <source>
        <dbReference type="ARBA" id="ARBA00023180"/>
    </source>
</evidence>
<protein>
    <recommendedName>
        <fullName evidence="13">Ig-like domain-containing protein</fullName>
    </recommendedName>
</protein>
<dbReference type="InterPro" id="IPR007110">
    <property type="entry name" value="Ig-like_dom"/>
</dbReference>
<evidence type="ECO:0000256" key="6">
    <source>
        <dbReference type="ARBA" id="ARBA00023136"/>
    </source>
</evidence>
<feature type="domain" description="Ig-like" evidence="13">
    <location>
        <begin position="67"/>
        <end position="155"/>
    </location>
</feature>
<organism evidence="14">
    <name type="scientific">Photinus pyralis</name>
    <name type="common">Common eastern firefly</name>
    <name type="synonym">Lampyris pyralis</name>
    <dbReference type="NCBI Taxonomy" id="7054"/>
    <lineage>
        <taxon>Eukaryota</taxon>
        <taxon>Metazoa</taxon>
        <taxon>Ecdysozoa</taxon>
        <taxon>Arthropoda</taxon>
        <taxon>Hexapoda</taxon>
        <taxon>Insecta</taxon>
        <taxon>Pterygota</taxon>
        <taxon>Neoptera</taxon>
        <taxon>Endopterygota</taxon>
        <taxon>Coleoptera</taxon>
        <taxon>Polyphaga</taxon>
        <taxon>Elateriformia</taxon>
        <taxon>Elateroidea</taxon>
        <taxon>Lampyridae</taxon>
        <taxon>Lampyrinae</taxon>
        <taxon>Photinus</taxon>
    </lineage>
</organism>
<dbReference type="PANTHER" id="PTHR19890:SF10">
    <property type="entry name" value="FIBROBLAST GROWTH FACTOR RECEPTOR-LIKE 1"/>
    <property type="match status" value="1"/>
</dbReference>
<dbReference type="SMART" id="SM00409">
    <property type="entry name" value="IG"/>
    <property type="match status" value="1"/>
</dbReference>
<keyword evidence="9" id="KW-0325">Glycoprotein</keyword>
<feature type="chain" id="PRO_5013344864" description="Ig-like domain-containing protein" evidence="12">
    <location>
        <begin position="19"/>
        <end position="229"/>
    </location>
</feature>
<reference evidence="14" key="1">
    <citation type="journal article" date="2016" name="Sci. Rep.">
        <title>Molecular characterization of firefly nuptial gifts: a multi-omics approach sheds light on postcopulatory sexual selection.</title>
        <authorList>
            <person name="Al-Wathiqui N."/>
            <person name="Fallon T.R."/>
            <person name="South A."/>
            <person name="Weng J.K."/>
            <person name="Lewis S.M."/>
        </authorList>
    </citation>
    <scope>NUCLEOTIDE SEQUENCE</scope>
</reference>
<keyword evidence="6" id="KW-0472">Membrane</keyword>
<dbReference type="InterPro" id="IPR003599">
    <property type="entry name" value="Ig_sub"/>
</dbReference>
<feature type="region of interest" description="Disordered" evidence="11">
    <location>
        <begin position="19"/>
        <end position="77"/>
    </location>
</feature>
<dbReference type="InterPro" id="IPR003598">
    <property type="entry name" value="Ig_sub2"/>
</dbReference>
<dbReference type="SMART" id="SM00408">
    <property type="entry name" value="IGc2"/>
    <property type="match status" value="1"/>
</dbReference>
<evidence type="ECO:0000313" key="14">
    <source>
        <dbReference type="EMBL" id="JAV59267.1"/>
    </source>
</evidence>
<evidence type="ECO:0000256" key="12">
    <source>
        <dbReference type="SAM" id="SignalP"/>
    </source>
</evidence>
<dbReference type="InterPro" id="IPR013783">
    <property type="entry name" value="Ig-like_fold"/>
</dbReference>
<comment type="subcellular location">
    <subcellularLocation>
        <location evidence="1">Membrane</location>
        <topology evidence="1">Single-pass membrane protein</topology>
    </subcellularLocation>
</comment>
<keyword evidence="10" id="KW-0393">Immunoglobulin domain</keyword>
<accession>A0A1Y1KKD6</accession>